<dbReference type="AlphaFoldDB" id="A0A2D4FPP6"/>
<dbReference type="EMBL" id="IACJ01085820">
    <property type="protein sequence ID" value="LAA49446.1"/>
    <property type="molecule type" value="Transcribed_RNA"/>
</dbReference>
<name>A0A2D4FPP6_MICCO</name>
<organism evidence="1">
    <name type="scientific">Micrurus corallinus</name>
    <name type="common">Brazilian coral snake</name>
    <dbReference type="NCBI Taxonomy" id="54390"/>
    <lineage>
        <taxon>Eukaryota</taxon>
        <taxon>Metazoa</taxon>
        <taxon>Chordata</taxon>
        <taxon>Craniata</taxon>
        <taxon>Vertebrata</taxon>
        <taxon>Euteleostomi</taxon>
        <taxon>Lepidosauria</taxon>
        <taxon>Squamata</taxon>
        <taxon>Bifurcata</taxon>
        <taxon>Unidentata</taxon>
        <taxon>Episquamata</taxon>
        <taxon>Toxicofera</taxon>
        <taxon>Serpentes</taxon>
        <taxon>Colubroidea</taxon>
        <taxon>Elapidae</taxon>
        <taxon>Elapinae</taxon>
        <taxon>Micrurus</taxon>
    </lineage>
</organism>
<dbReference type="EMBL" id="IACJ01085821">
    <property type="protein sequence ID" value="LAA49449.1"/>
    <property type="molecule type" value="Transcribed_RNA"/>
</dbReference>
<evidence type="ECO:0000313" key="1">
    <source>
        <dbReference type="EMBL" id="LAA49455.1"/>
    </source>
</evidence>
<protein>
    <submittedName>
        <fullName evidence="1">Uncharacterized protein</fullName>
    </submittedName>
</protein>
<dbReference type="EMBL" id="IACJ01085822">
    <property type="protein sequence ID" value="LAA49455.1"/>
    <property type="molecule type" value="Transcribed_RNA"/>
</dbReference>
<sequence length="101" mass="11591">MILSITFAIPLYCIGELHLRGLNRSYRSYCQMYIAMYCKGIIGKKSNVPPSADEMCFYAYFLGFKHKSLKQLIQNDEACQMRETMLCQGLNVDLAIFSLQS</sequence>
<accession>A0A2D4FPP6</accession>
<reference evidence="1" key="2">
    <citation type="submission" date="2017-11" db="EMBL/GenBank/DDBJ databases">
        <title>Coralsnake Venomics: Analyses of Venom Gland Transcriptomes and Proteomes of Six Brazilian Taxa.</title>
        <authorList>
            <person name="Aird S.D."/>
            <person name="Jorge da Silva N."/>
            <person name="Qiu L."/>
            <person name="Villar-Briones A."/>
            <person name="Aparecida-Saddi V."/>
            <person name="Campos-Telles M.P."/>
            <person name="Grau M."/>
            <person name="Mikheyev A.S."/>
        </authorList>
    </citation>
    <scope>NUCLEOTIDE SEQUENCE</scope>
    <source>
        <tissue evidence="1">Venom_gland</tissue>
    </source>
</reference>
<proteinExistence type="predicted"/>
<reference evidence="1" key="1">
    <citation type="submission" date="2017-07" db="EMBL/GenBank/DDBJ databases">
        <authorList>
            <person name="Mikheyev A."/>
            <person name="Grau M."/>
        </authorList>
    </citation>
    <scope>NUCLEOTIDE SEQUENCE</scope>
    <source>
        <tissue evidence="1">Venom_gland</tissue>
    </source>
</reference>